<evidence type="ECO:0000313" key="1">
    <source>
        <dbReference type="EMBL" id="EQA72089.1"/>
    </source>
</evidence>
<gene>
    <name evidence="1" type="ORF">LEP1GSC059_4347</name>
</gene>
<sequence length="38" mass="4360">MRISRSIERPLGSEILSSESEIALEEVEHEFLFKKVLG</sequence>
<evidence type="ECO:0000313" key="2">
    <source>
        <dbReference type="Proteomes" id="UP000015442"/>
    </source>
</evidence>
<organism evidence="1 2">
    <name type="scientific">Leptospira noguchii serovar Panama str. CZ214</name>
    <dbReference type="NCBI Taxonomy" id="1001595"/>
    <lineage>
        <taxon>Bacteria</taxon>
        <taxon>Pseudomonadati</taxon>
        <taxon>Spirochaetota</taxon>
        <taxon>Spirochaetia</taxon>
        <taxon>Leptospirales</taxon>
        <taxon>Leptospiraceae</taxon>
        <taxon>Leptospira</taxon>
    </lineage>
</organism>
<reference evidence="1 2" key="1">
    <citation type="submission" date="2013-05" db="EMBL/GenBank/DDBJ databases">
        <authorList>
            <person name="Harkins D.M."/>
            <person name="Durkin A.S."/>
            <person name="Brinkac L.M."/>
            <person name="Haft D.H."/>
            <person name="Selengut J.D."/>
            <person name="Sanka R."/>
            <person name="DePew J."/>
            <person name="Purushe J."/>
            <person name="Hartskeerl R.A."/>
            <person name="Ahmed A."/>
            <person name="van der Linden H."/>
            <person name="Goris M.G.A."/>
            <person name="Vinetz J.M."/>
            <person name="Sutton G.G."/>
            <person name="Nierman W.C."/>
            <person name="Fouts D.E."/>
        </authorList>
    </citation>
    <scope>NUCLEOTIDE SEQUENCE [LARGE SCALE GENOMIC DNA]</scope>
    <source>
        <strain evidence="1 2">CZ214</strain>
    </source>
</reference>
<accession>T0FPI0</accession>
<dbReference type="EMBL" id="AKWY02000019">
    <property type="protein sequence ID" value="EQA72089.1"/>
    <property type="molecule type" value="Genomic_DNA"/>
</dbReference>
<name>T0FPI0_9LEPT</name>
<dbReference type="AlphaFoldDB" id="T0FPI0"/>
<proteinExistence type="predicted"/>
<protein>
    <submittedName>
        <fullName evidence="1">Uncharacterized protein</fullName>
    </submittedName>
</protein>
<dbReference type="Proteomes" id="UP000015442">
    <property type="component" value="Unassembled WGS sequence"/>
</dbReference>
<comment type="caution">
    <text evidence="1">The sequence shown here is derived from an EMBL/GenBank/DDBJ whole genome shotgun (WGS) entry which is preliminary data.</text>
</comment>